<dbReference type="GO" id="GO:0005737">
    <property type="term" value="C:cytoplasm"/>
    <property type="evidence" value="ECO:0007669"/>
    <property type="project" value="UniProtKB-SubCell"/>
</dbReference>
<evidence type="ECO:0000313" key="4">
    <source>
        <dbReference type="Proteomes" id="UP000282985"/>
    </source>
</evidence>
<accession>A0A434ATH6</accession>
<dbReference type="HAMAP" id="MF_00795">
    <property type="entry name" value="CutC"/>
    <property type="match status" value="1"/>
</dbReference>
<evidence type="ECO:0000256" key="2">
    <source>
        <dbReference type="HAMAP-Rule" id="MF_00795"/>
    </source>
</evidence>
<evidence type="ECO:0000313" key="3">
    <source>
        <dbReference type="EMBL" id="RUT77630.1"/>
    </source>
</evidence>
<dbReference type="SUPFAM" id="SSF110395">
    <property type="entry name" value="CutC-like"/>
    <property type="match status" value="1"/>
</dbReference>
<comment type="subcellular location">
    <subcellularLocation>
        <location evidence="2">Cytoplasm</location>
    </subcellularLocation>
</comment>
<dbReference type="FunFam" id="3.20.20.380:FF:000001">
    <property type="entry name" value="Copper homeostasis protein CutC"/>
    <property type="match status" value="1"/>
</dbReference>
<keyword evidence="2" id="KW-0963">Cytoplasm</keyword>
<dbReference type="Pfam" id="PF03932">
    <property type="entry name" value="CutC"/>
    <property type="match status" value="1"/>
</dbReference>
<sequence>MKRTKLEICCYSVQSAILAEKAGANRIELCTGIQEGGLTPSFAMIELCKASVNIPVHVIIRPRESDFHYSDIEFECMKKDILMSKSIGVDGIVSGVLSTDGRIDLPRTRELVELSKPMSFTFHRAFDMVKDPVLAMEQLIQLKVNRILTSGGMQTAIFGKDMLKRLVELAKERIIIMPGSGINEENILNLKMETGAQEFHCSAKSLVKSKMNFRNPNVSMGEKQESSEYSFFEANPEKIRKIANILKAEDINL</sequence>
<dbReference type="GO" id="GO:0005507">
    <property type="term" value="F:copper ion binding"/>
    <property type="evidence" value="ECO:0007669"/>
    <property type="project" value="TreeGrafter"/>
</dbReference>
<reference evidence="3 4" key="1">
    <citation type="submission" date="2018-11" db="EMBL/GenBank/DDBJ databases">
        <title>Parancylomarina longa gen. nov., sp. nov., isolated from sediments of southern Okinawa.</title>
        <authorList>
            <person name="Fu T."/>
        </authorList>
    </citation>
    <scope>NUCLEOTIDE SEQUENCE [LARGE SCALE GENOMIC DNA]</scope>
    <source>
        <strain evidence="3 4">T3-2 S1-C</strain>
    </source>
</reference>
<comment type="caution">
    <text evidence="3">The sequence shown here is derived from an EMBL/GenBank/DDBJ whole genome shotgun (WGS) entry which is preliminary data.</text>
</comment>
<dbReference type="Proteomes" id="UP000282985">
    <property type="component" value="Unassembled WGS sequence"/>
</dbReference>
<dbReference type="EMBL" id="RJJX01000017">
    <property type="protein sequence ID" value="RUT77630.1"/>
    <property type="molecule type" value="Genomic_DNA"/>
</dbReference>
<evidence type="ECO:0000256" key="1">
    <source>
        <dbReference type="ARBA" id="ARBA00007768"/>
    </source>
</evidence>
<dbReference type="PANTHER" id="PTHR12598">
    <property type="entry name" value="COPPER HOMEOSTASIS PROTEIN CUTC"/>
    <property type="match status" value="1"/>
</dbReference>
<dbReference type="Gene3D" id="3.20.20.380">
    <property type="entry name" value="Copper homeostasis (CutC) domain"/>
    <property type="match status" value="1"/>
</dbReference>
<gene>
    <name evidence="2" type="primary">cutC</name>
    <name evidence="3" type="ORF">DLK05_11910</name>
</gene>
<dbReference type="AlphaFoldDB" id="A0A434ATH6"/>
<protein>
    <recommendedName>
        <fullName evidence="2">PF03932 family protein CutC</fullName>
    </recommendedName>
</protein>
<dbReference type="InterPro" id="IPR036822">
    <property type="entry name" value="CutC-like_dom_sf"/>
</dbReference>
<comment type="caution">
    <text evidence="2">Once thought to be involved in copper homeostasis, experiments in E.coli have shown this is not the case.</text>
</comment>
<organism evidence="3 4">
    <name type="scientific">Ancylomarina longa</name>
    <dbReference type="NCBI Taxonomy" id="2487017"/>
    <lineage>
        <taxon>Bacteria</taxon>
        <taxon>Pseudomonadati</taxon>
        <taxon>Bacteroidota</taxon>
        <taxon>Bacteroidia</taxon>
        <taxon>Marinilabiliales</taxon>
        <taxon>Marinifilaceae</taxon>
        <taxon>Ancylomarina</taxon>
    </lineage>
</organism>
<keyword evidence="4" id="KW-1185">Reference proteome</keyword>
<comment type="similarity">
    <text evidence="1 2">Belongs to the CutC family.</text>
</comment>
<name>A0A434ATH6_9BACT</name>
<dbReference type="PANTHER" id="PTHR12598:SF0">
    <property type="entry name" value="COPPER HOMEOSTASIS PROTEIN CUTC HOMOLOG"/>
    <property type="match status" value="1"/>
</dbReference>
<proteinExistence type="inferred from homology"/>
<dbReference type="OrthoDB" id="9815677at2"/>
<dbReference type="InterPro" id="IPR005627">
    <property type="entry name" value="CutC-like"/>
</dbReference>
<dbReference type="RefSeq" id="WP_127344196.1">
    <property type="nucleotide sequence ID" value="NZ_RJJX01000017.1"/>
</dbReference>